<organism evidence="2 3">
    <name type="scientific">Alteromonas profundi</name>
    <dbReference type="NCBI Taxonomy" id="2696062"/>
    <lineage>
        <taxon>Bacteria</taxon>
        <taxon>Pseudomonadati</taxon>
        <taxon>Pseudomonadota</taxon>
        <taxon>Gammaproteobacteria</taxon>
        <taxon>Alteromonadales</taxon>
        <taxon>Alteromonadaceae</taxon>
        <taxon>Alteromonas/Salinimonas group</taxon>
        <taxon>Alteromonas</taxon>
    </lineage>
</organism>
<feature type="region of interest" description="Disordered" evidence="1">
    <location>
        <begin position="66"/>
        <end position="86"/>
    </location>
</feature>
<proteinExistence type="predicted"/>
<sequence length="103" mass="11223">MRVQPTNVGEQSEFSPRENWRGAAKKSHAPASDSAVTASPEAFFGGAAGPTRRSFSSEQPGFCAVMTSSSEEAQPRTGQQSKRVKMRVARRCDSTVGWHFVDF</sequence>
<evidence type="ECO:0000313" key="2">
    <source>
        <dbReference type="EMBL" id="NDV93098.1"/>
    </source>
</evidence>
<reference evidence="2 3" key="1">
    <citation type="submission" date="2020-01" db="EMBL/GenBank/DDBJ databases">
        <authorList>
            <person name="Chen J."/>
            <person name="Zhu S."/>
            <person name="Yang J."/>
        </authorList>
    </citation>
    <scope>NUCLEOTIDE SEQUENCE [LARGE SCALE GENOMIC DNA]</scope>
    <source>
        <strain evidence="2 3">345S023</strain>
    </source>
</reference>
<keyword evidence="3" id="KW-1185">Reference proteome</keyword>
<gene>
    <name evidence="2" type="ORF">GTH32_18170</name>
</gene>
<protein>
    <submittedName>
        <fullName evidence="2">Uncharacterized protein</fullName>
    </submittedName>
</protein>
<feature type="compositionally biased region" description="Polar residues" evidence="1">
    <location>
        <begin position="1"/>
        <end position="14"/>
    </location>
</feature>
<dbReference type="AlphaFoldDB" id="A0A7X5LPC8"/>
<accession>A0A7X5LPC8</accession>
<name>A0A7X5LPC8_9ALTE</name>
<feature type="compositionally biased region" description="Polar residues" evidence="1">
    <location>
        <begin position="66"/>
        <end position="81"/>
    </location>
</feature>
<dbReference type="RefSeq" id="WP_163088448.1">
    <property type="nucleotide sequence ID" value="NZ_JAAAWN010000039.1"/>
</dbReference>
<dbReference type="Proteomes" id="UP000470213">
    <property type="component" value="Unassembled WGS sequence"/>
</dbReference>
<evidence type="ECO:0000313" key="3">
    <source>
        <dbReference type="Proteomes" id="UP000470213"/>
    </source>
</evidence>
<comment type="caution">
    <text evidence="2">The sequence shown here is derived from an EMBL/GenBank/DDBJ whole genome shotgun (WGS) entry which is preliminary data.</text>
</comment>
<dbReference type="EMBL" id="JAAAWN010000039">
    <property type="protein sequence ID" value="NDV93098.1"/>
    <property type="molecule type" value="Genomic_DNA"/>
</dbReference>
<evidence type="ECO:0000256" key="1">
    <source>
        <dbReference type="SAM" id="MobiDB-lite"/>
    </source>
</evidence>
<feature type="region of interest" description="Disordered" evidence="1">
    <location>
        <begin position="1"/>
        <end position="38"/>
    </location>
</feature>